<protein>
    <submittedName>
        <fullName evidence="2">Uncharacterized protein</fullName>
    </submittedName>
</protein>
<gene>
    <name evidence="2" type="ORF">SAMN05216561_104109</name>
</gene>
<name>A0A1I3EWT8_9ACTN</name>
<reference evidence="2 3" key="1">
    <citation type="submission" date="2016-10" db="EMBL/GenBank/DDBJ databases">
        <authorList>
            <person name="de Groot N.N."/>
        </authorList>
    </citation>
    <scope>NUCLEOTIDE SEQUENCE [LARGE SCALE GENOMIC DNA]</scope>
    <source>
        <strain evidence="2 3">CGMCC 1.11156</strain>
    </source>
</reference>
<feature type="transmembrane region" description="Helical" evidence="1">
    <location>
        <begin position="39"/>
        <end position="59"/>
    </location>
</feature>
<evidence type="ECO:0000256" key="1">
    <source>
        <dbReference type="SAM" id="Phobius"/>
    </source>
</evidence>
<dbReference type="AlphaFoldDB" id="A0A1I3EWT8"/>
<organism evidence="2 3">
    <name type="scientific">Nocardioides psychrotolerans</name>
    <dbReference type="NCBI Taxonomy" id="1005945"/>
    <lineage>
        <taxon>Bacteria</taxon>
        <taxon>Bacillati</taxon>
        <taxon>Actinomycetota</taxon>
        <taxon>Actinomycetes</taxon>
        <taxon>Propionibacteriales</taxon>
        <taxon>Nocardioidaceae</taxon>
        <taxon>Nocardioides</taxon>
    </lineage>
</organism>
<accession>A0A1I3EWT8</accession>
<keyword evidence="3" id="KW-1185">Reference proteome</keyword>
<dbReference type="Proteomes" id="UP000198649">
    <property type="component" value="Unassembled WGS sequence"/>
</dbReference>
<dbReference type="STRING" id="1005945.SAMN05216561_104109"/>
<proteinExistence type="predicted"/>
<keyword evidence="1" id="KW-1133">Transmembrane helix</keyword>
<evidence type="ECO:0000313" key="2">
    <source>
        <dbReference type="EMBL" id="SFI03436.1"/>
    </source>
</evidence>
<evidence type="ECO:0000313" key="3">
    <source>
        <dbReference type="Proteomes" id="UP000198649"/>
    </source>
</evidence>
<dbReference type="OrthoDB" id="5080305at2"/>
<keyword evidence="1" id="KW-0812">Transmembrane</keyword>
<sequence>MNERHRTLLDDLDEASVGAAPVGHLLTGGQAAKRRKQSAFVAGAAAVTALVVGGSALALQGIPGGSADRDSNDLLTAESAGPDLAVEAAIGVSEPLAALIDGQDGRVAIWNPGDRTLAFVPDAVYMSGCPPLGTAKFTNSGAVTLIVRNDLTPDVCGTDMQSATVTIDGLTTAPPELTVIVSGETDTIPVKFLPDGQAPTRNGHRESTSQSVPVSWYAGMPRGAAPATGRDGRVTPMAVSWVKGESKIQVTVWGSSSCPSVAETASVSDSGNAVTLVERRHGDVGEDIPCTADVAPATSIVDVPQRVVEATKVRVIFMAENGAEFVLMLA</sequence>
<dbReference type="EMBL" id="FOQG01000004">
    <property type="protein sequence ID" value="SFI03436.1"/>
    <property type="molecule type" value="Genomic_DNA"/>
</dbReference>
<keyword evidence="1" id="KW-0472">Membrane</keyword>
<dbReference type="RefSeq" id="WP_091111424.1">
    <property type="nucleotide sequence ID" value="NZ_BKAF01000058.1"/>
</dbReference>